<protein>
    <submittedName>
        <fullName evidence="2">Uncharacterized protein</fullName>
    </submittedName>
</protein>
<feature type="transmembrane region" description="Helical" evidence="1">
    <location>
        <begin position="177"/>
        <end position="202"/>
    </location>
</feature>
<keyword evidence="1" id="KW-0812">Transmembrane</keyword>
<evidence type="ECO:0000313" key="2">
    <source>
        <dbReference type="EMBL" id="CAD9765762.1"/>
    </source>
</evidence>
<proteinExistence type="predicted"/>
<feature type="transmembrane region" description="Helical" evidence="1">
    <location>
        <begin position="249"/>
        <end position="268"/>
    </location>
</feature>
<dbReference type="EMBL" id="HBHP01017454">
    <property type="protein sequence ID" value="CAD9765762.1"/>
    <property type="molecule type" value="Transcribed_RNA"/>
</dbReference>
<feature type="transmembrane region" description="Helical" evidence="1">
    <location>
        <begin position="12"/>
        <end position="32"/>
    </location>
</feature>
<reference evidence="2" key="1">
    <citation type="submission" date="2021-01" db="EMBL/GenBank/DDBJ databases">
        <authorList>
            <person name="Corre E."/>
            <person name="Pelletier E."/>
            <person name="Niang G."/>
            <person name="Scheremetjew M."/>
            <person name="Finn R."/>
            <person name="Kale V."/>
            <person name="Holt S."/>
            <person name="Cochrane G."/>
            <person name="Meng A."/>
            <person name="Brown T."/>
            <person name="Cohen L."/>
        </authorList>
    </citation>
    <scope>NUCLEOTIDE SEQUENCE</scope>
    <source>
        <strain evidence="2">CCMP622</strain>
    </source>
</reference>
<feature type="transmembrane region" description="Helical" evidence="1">
    <location>
        <begin position="132"/>
        <end position="151"/>
    </location>
</feature>
<gene>
    <name evidence="2" type="ORF">LSP00402_LOCUS10829</name>
</gene>
<name>A0A7S2TQT2_9EUKA</name>
<keyword evidence="1" id="KW-0472">Membrane</keyword>
<feature type="transmembrane region" description="Helical" evidence="1">
    <location>
        <begin position="214"/>
        <end position="237"/>
    </location>
</feature>
<sequence>MFTNDELNGHAISSFAAAVFSVSFLFGTYHSYRACKARSRQVNRRPNIGSVEYVLEFRRDTIVYCFYVAALSLLQMFFQWSYSTAQECCLSHAFNTAMYQISNLFLFRAYLQQLSAADISLSFTYSRKCLSIASPLAFTIMSLGGIFPLLLRTECTVDREESDTCFFHPKSLHGTSIMAIFTLCLSATIALLFGFVFIGIWWISRGRAMEKFNFSRMVCFGLCMAAKLGANAFFLAMLLVDGEQNVDNWLLISLIACMLNILSINAPWQDQLCNWKNAQEKEPVQQVLEFKSWGHNPSKMLSISKTSEIKTTTVTIQDKEREVFHLEEVELGD</sequence>
<evidence type="ECO:0000256" key="1">
    <source>
        <dbReference type="SAM" id="Phobius"/>
    </source>
</evidence>
<organism evidence="2">
    <name type="scientific">Lotharella oceanica</name>
    <dbReference type="NCBI Taxonomy" id="641309"/>
    <lineage>
        <taxon>Eukaryota</taxon>
        <taxon>Sar</taxon>
        <taxon>Rhizaria</taxon>
        <taxon>Cercozoa</taxon>
        <taxon>Chlorarachniophyceae</taxon>
        <taxon>Lotharella</taxon>
    </lineage>
</organism>
<keyword evidence="1" id="KW-1133">Transmembrane helix</keyword>
<dbReference type="AlphaFoldDB" id="A0A7S2TQT2"/>
<accession>A0A7S2TQT2</accession>